<name>A0A6L2M8P7_TANCI</name>
<evidence type="ECO:0000313" key="3">
    <source>
        <dbReference type="EMBL" id="GEU68695.1"/>
    </source>
</evidence>
<feature type="region of interest" description="Disordered" evidence="1">
    <location>
        <begin position="444"/>
        <end position="463"/>
    </location>
</feature>
<feature type="compositionally biased region" description="Low complexity" evidence="1">
    <location>
        <begin position="446"/>
        <end position="463"/>
    </location>
</feature>
<gene>
    <name evidence="3" type="ORF">Tci_040673</name>
</gene>
<dbReference type="PANTHER" id="PTHR11439:SF524">
    <property type="entry name" value="RNA-DIRECTED DNA POLYMERASE, PROTEIN KINASE RLK-PELLE-DLSV FAMILY"/>
    <property type="match status" value="1"/>
</dbReference>
<dbReference type="EMBL" id="BKCJ010005798">
    <property type="protein sequence ID" value="GEU68695.1"/>
    <property type="molecule type" value="Genomic_DNA"/>
</dbReference>
<sequence length="1045" mass="117987">MRDSWGSLLIKVPRSANRLYKAQLNVGKEGTNEVGRESKKKVNPHSSSVTIRETNTHSEEDKSRSDGMSIRITRLEAIRLLIALATRKGWKIYHLDVKIAFINGNRKKLDATLKEMGFLQCVHEKTIYRKVSNEEFIIVVVYEDDLCVTEASLYLINEFKRRMASQFEMKDLGELTYYLGIQVSQGKDCVEIKQERYAMKILKEAGMEDCNPALCPMEPGLKLSKEEDEPEILRYLKCTTSFGIKYKRGDDMRLVGYSSHNVDIDDGQSTTEHVLYFGTSPITWCSQKSKLPWHYLRVKMSSWQPLQMRIRRESKSIPVNEGLGAHTVQGDEIVTWCARVTLFDSEIQEIDSIVNILTSLDARDNDEDVVHYALEGLPDTYNQVCGYMHWKDTFPDLKTVRSLLIIKEMHLKSKALALPVDSSSPMGTYRFGASCRYVHDANARVGTSNSGTNKGSGSSDNSTNELLNKLLQQLGSLGVNAIVSSQSPNTTHHVAFHASPVTTLSSPLGPTHRSGFPTPTQSYYYTIGPTPATSHLAQPIPTQHQTSRHVRCFFDVIARGTSILLRLLLPFHMSFLSLNMRGISDLDIQKVKVLWRLIFNNVISSNKEKPLVLFHAYQLGKHVRLSFVSSSTIVTSCLDIVHSDTLIPRPPDANVVHCIWLFHHKYLADGTLSRYKAQLVANGSTQLEGVDVDETFSPVVKPRTIQTILSLAASRHWSIHQLDVKNAFLHGDFRCDTSLSIYRQGMDTAYLLLYVDDIVLTASSQALLQRIIYSLHQEFAMTNLGSLNYFLGIFVTSDSSGMFLSQKKYVVEILVRAGMVNCNPNRTPVDTKSKLGDTSDVISDPTLYRSLAGSLRYLIITRPDISYAVQKVCLHMHDPREPHLSALKRILRYVCGTLDYGLQLFSSFTTDLVAYSDADWVGCPTTRAEAEYRGVANAVVETCWLRNLLHELHTLLSFITLIYCDNYSAVYLSCNPVQHQRRKHIEIDIYFVHDLVATGQVRVLHVPSRYQFADIFTKGLPSALFEEFRSSLSVRRTPAQTAREC</sequence>
<dbReference type="CDD" id="cd09272">
    <property type="entry name" value="RNase_HI_RT_Ty1"/>
    <property type="match status" value="1"/>
</dbReference>
<evidence type="ECO:0000256" key="1">
    <source>
        <dbReference type="SAM" id="MobiDB-lite"/>
    </source>
</evidence>
<feature type="domain" description="Reverse transcriptase Ty1/copia-type" evidence="2">
    <location>
        <begin position="107"/>
        <end position="218"/>
    </location>
</feature>
<dbReference type="InterPro" id="IPR013103">
    <property type="entry name" value="RVT_2"/>
</dbReference>
<dbReference type="AlphaFoldDB" id="A0A6L2M8P7"/>
<organism evidence="3">
    <name type="scientific">Tanacetum cinerariifolium</name>
    <name type="common">Dalmatian daisy</name>
    <name type="synonym">Chrysanthemum cinerariifolium</name>
    <dbReference type="NCBI Taxonomy" id="118510"/>
    <lineage>
        <taxon>Eukaryota</taxon>
        <taxon>Viridiplantae</taxon>
        <taxon>Streptophyta</taxon>
        <taxon>Embryophyta</taxon>
        <taxon>Tracheophyta</taxon>
        <taxon>Spermatophyta</taxon>
        <taxon>Magnoliopsida</taxon>
        <taxon>eudicotyledons</taxon>
        <taxon>Gunneridae</taxon>
        <taxon>Pentapetalae</taxon>
        <taxon>asterids</taxon>
        <taxon>campanulids</taxon>
        <taxon>Asterales</taxon>
        <taxon>Asteraceae</taxon>
        <taxon>Asteroideae</taxon>
        <taxon>Anthemideae</taxon>
        <taxon>Anthemidinae</taxon>
        <taxon>Tanacetum</taxon>
    </lineage>
</organism>
<dbReference type="SUPFAM" id="SSF56672">
    <property type="entry name" value="DNA/RNA polymerases"/>
    <property type="match status" value="1"/>
</dbReference>
<dbReference type="Pfam" id="PF07727">
    <property type="entry name" value="RVT_2"/>
    <property type="match status" value="3"/>
</dbReference>
<protein>
    <submittedName>
        <fullName evidence="3">Ribonuclease H-like domain-containing protein</fullName>
    </submittedName>
</protein>
<feature type="domain" description="Reverse transcriptase Ty1/copia-type" evidence="2">
    <location>
        <begin position="737"/>
        <end position="829"/>
    </location>
</feature>
<accession>A0A6L2M8P7</accession>
<feature type="compositionally biased region" description="Basic and acidic residues" evidence="1">
    <location>
        <begin position="54"/>
        <end position="65"/>
    </location>
</feature>
<dbReference type="InterPro" id="IPR043502">
    <property type="entry name" value="DNA/RNA_pol_sf"/>
</dbReference>
<feature type="compositionally biased region" description="Polar residues" evidence="1">
    <location>
        <begin position="44"/>
        <end position="53"/>
    </location>
</feature>
<dbReference type="PANTHER" id="PTHR11439">
    <property type="entry name" value="GAG-POL-RELATED RETROTRANSPOSON"/>
    <property type="match status" value="1"/>
</dbReference>
<feature type="region of interest" description="Disordered" evidence="1">
    <location>
        <begin position="29"/>
        <end position="65"/>
    </location>
</feature>
<evidence type="ECO:0000259" key="2">
    <source>
        <dbReference type="Pfam" id="PF07727"/>
    </source>
</evidence>
<comment type="caution">
    <text evidence="3">The sequence shown here is derived from an EMBL/GenBank/DDBJ whole genome shotgun (WGS) entry which is preliminary data.</text>
</comment>
<proteinExistence type="predicted"/>
<reference evidence="3" key="1">
    <citation type="journal article" date="2019" name="Sci. Rep.">
        <title>Draft genome of Tanacetum cinerariifolium, the natural source of mosquito coil.</title>
        <authorList>
            <person name="Yamashiro T."/>
            <person name="Shiraishi A."/>
            <person name="Satake H."/>
            <person name="Nakayama K."/>
        </authorList>
    </citation>
    <scope>NUCLEOTIDE SEQUENCE</scope>
</reference>
<feature type="domain" description="Reverse transcriptase Ty1/copia-type" evidence="2">
    <location>
        <begin position="645"/>
        <end position="734"/>
    </location>
</feature>